<evidence type="ECO:0000256" key="1">
    <source>
        <dbReference type="SAM" id="SignalP"/>
    </source>
</evidence>
<dbReference type="AlphaFoldDB" id="A0AB38XU75"/>
<evidence type="ECO:0008006" key="4">
    <source>
        <dbReference type="Google" id="ProtNLM"/>
    </source>
</evidence>
<sequence>MQKKIRSLFNRLLAGIGIASLCLVQLPSPAHAESIEELAKQGVLEWRIKPDIPNENPLNSVPMSWNPDSGLPPFAACGPATDTLKTVASWKYVDLGTPQDFMHANEITLRCGDAHHGLKHIRQNHPEWSTLADIEGKDGDSLIRIAIDAALENTTWSKRVEPSSQNRDGKFCASAQIYLVDKVRGIIVKTLEPSIFVAEHSHHVITAYPTNTSRCK</sequence>
<proteinExistence type="predicted"/>
<protein>
    <recommendedName>
        <fullName evidence="4">Secreted protein</fullName>
    </recommendedName>
</protein>
<evidence type="ECO:0000313" key="3">
    <source>
        <dbReference type="Proteomes" id="UP001220238"/>
    </source>
</evidence>
<evidence type="ECO:0000313" key="2">
    <source>
        <dbReference type="EMBL" id="WET43473.1"/>
    </source>
</evidence>
<dbReference type="Proteomes" id="UP001220238">
    <property type="component" value="Chromosome"/>
</dbReference>
<organism evidence="2 3">
    <name type="scientific">Corynebacterium amycolatum</name>
    <dbReference type="NCBI Taxonomy" id="43765"/>
    <lineage>
        <taxon>Bacteria</taxon>
        <taxon>Bacillati</taxon>
        <taxon>Actinomycetota</taxon>
        <taxon>Actinomycetes</taxon>
        <taxon>Mycobacteriales</taxon>
        <taxon>Corynebacteriaceae</taxon>
        <taxon>Corynebacterium</taxon>
    </lineage>
</organism>
<dbReference type="RefSeq" id="WP_141737468.1">
    <property type="nucleotide sequence ID" value="NZ_CP046975.1"/>
</dbReference>
<gene>
    <name evidence="2" type="ORF">P2W56_08555</name>
</gene>
<feature type="signal peptide" evidence="1">
    <location>
        <begin position="1"/>
        <end position="32"/>
    </location>
</feature>
<reference evidence="2" key="1">
    <citation type="submission" date="2023-03" db="EMBL/GenBank/DDBJ databases">
        <title>Corynebacterium amycolatum SB-1.</title>
        <authorList>
            <person name="Jo H."/>
        </authorList>
    </citation>
    <scope>NUCLEOTIDE SEQUENCE</scope>
    <source>
        <strain evidence="2">SB-1</strain>
    </source>
</reference>
<feature type="chain" id="PRO_5044335026" description="Secreted protein" evidence="1">
    <location>
        <begin position="33"/>
        <end position="216"/>
    </location>
</feature>
<name>A0AB38XU75_CORAY</name>
<keyword evidence="1" id="KW-0732">Signal</keyword>
<dbReference type="EMBL" id="CP120206">
    <property type="protein sequence ID" value="WET43473.1"/>
    <property type="molecule type" value="Genomic_DNA"/>
</dbReference>
<accession>A0AB38XU75</accession>
<dbReference type="GeneID" id="92768773"/>